<evidence type="ECO:0000313" key="4">
    <source>
        <dbReference type="Proteomes" id="UP000321408"/>
    </source>
</evidence>
<dbReference type="InterPro" id="IPR000073">
    <property type="entry name" value="AB_hydrolase_1"/>
</dbReference>
<dbReference type="EC" id="3.4.-.-" evidence="3"/>
<proteinExistence type="inferred from homology"/>
<dbReference type="GO" id="GO:0008242">
    <property type="term" value="F:omega peptidase activity"/>
    <property type="evidence" value="ECO:0007669"/>
    <property type="project" value="UniProtKB-EC"/>
</dbReference>
<gene>
    <name evidence="3" type="ORF">DSAG12_03756</name>
</gene>
<dbReference type="KEGG" id="psyt:DSAG12_03756"/>
<accession>A0A5B9DF65</accession>
<reference evidence="3 4" key="2">
    <citation type="journal article" date="2024" name="Int. J. Syst. Evol. Microbiol.">
        <title>Promethearchaeum syntrophicum gen. nov., sp. nov., an anaerobic, obligately syntrophic archaeon, the first isolate of the lineage 'Asgard' archaea, and proposal of the new archaeal phylum Promethearchaeota phyl. nov. and kingdom Promethearchaeati regn. nov.</title>
        <authorList>
            <person name="Imachi H."/>
            <person name="Nobu M.K."/>
            <person name="Kato S."/>
            <person name="Takaki Y."/>
            <person name="Miyazaki M."/>
            <person name="Miyata M."/>
            <person name="Ogawara M."/>
            <person name="Saito Y."/>
            <person name="Sakai S."/>
            <person name="Tahara Y.O."/>
            <person name="Takano Y."/>
            <person name="Tasumi E."/>
            <person name="Uematsu K."/>
            <person name="Yoshimura T."/>
            <person name="Itoh T."/>
            <person name="Ohkuma M."/>
            <person name="Takai K."/>
        </authorList>
    </citation>
    <scope>NUCLEOTIDE SEQUENCE [LARGE SCALE GENOMIC DNA]</scope>
    <source>
        <strain evidence="3 4">MK-D1</strain>
    </source>
</reference>
<dbReference type="InterPro" id="IPR029058">
    <property type="entry name" value="AB_hydrolase_fold"/>
</dbReference>
<dbReference type="GeneID" id="41331724"/>
<dbReference type="Proteomes" id="UP000321408">
    <property type="component" value="Chromosome"/>
</dbReference>
<keyword evidence="4" id="KW-1185">Reference proteome</keyword>
<protein>
    <submittedName>
        <fullName evidence="3">Alpha/beta hydrolase family protein</fullName>
        <ecNumber evidence="3">3.4.-.-</ecNumber>
    </submittedName>
</protein>
<feature type="domain" description="AB hydrolase-1" evidence="2">
    <location>
        <begin position="75"/>
        <end position="193"/>
    </location>
</feature>
<evidence type="ECO:0000259" key="2">
    <source>
        <dbReference type="Pfam" id="PF00561"/>
    </source>
</evidence>
<dbReference type="Gene3D" id="3.40.50.1820">
    <property type="entry name" value="alpha/beta hydrolase"/>
    <property type="match status" value="1"/>
</dbReference>
<name>A0A5B9DF65_9ARCH</name>
<dbReference type="EMBL" id="CP042905">
    <property type="protein sequence ID" value="QEE17918.1"/>
    <property type="molecule type" value="Genomic_DNA"/>
</dbReference>
<dbReference type="SUPFAM" id="SSF53474">
    <property type="entry name" value="alpha/beta-Hydrolases"/>
    <property type="match status" value="1"/>
</dbReference>
<keyword evidence="3" id="KW-0378">Hydrolase</keyword>
<evidence type="ECO:0000313" key="3">
    <source>
        <dbReference type="EMBL" id="QEE17918.1"/>
    </source>
</evidence>
<evidence type="ECO:0000256" key="1">
    <source>
        <dbReference type="ARBA" id="ARBA00038115"/>
    </source>
</evidence>
<sequence length="307" mass="34853">MSWLPFAGGLLSGIILEKLQKYFLRGKRLRTLEKKELHWIRSSQINRENEIITMPDGKKLQAYIYSSDLTPEIAPSVLFLHGFGGFAQDFNFEGLLSSICLAGYRVFAYDFRSSGNSRKKGEPSIFGAANGDFIQLIFKDVVTAIDWMYQHEGIDKANLSVIGGSLGGGMVLSSALHDERIKKLIGFCAPYDFSDVFRDGFIEGSIINRLYFKILFKKLTDVEDFLLKVHDISPIVKIDENFNYENRVFLAHSRNDDVIAFEKHFLKNVEKMKIPTRNTIIFDKGGHEFTGNSAPLIARILYWLGIS</sequence>
<organism evidence="3 4">
    <name type="scientific">Promethearchaeum syntrophicum</name>
    <dbReference type="NCBI Taxonomy" id="2594042"/>
    <lineage>
        <taxon>Archaea</taxon>
        <taxon>Promethearchaeati</taxon>
        <taxon>Promethearchaeota</taxon>
        <taxon>Promethearchaeia</taxon>
        <taxon>Promethearchaeales</taxon>
        <taxon>Promethearchaeaceae</taxon>
        <taxon>Promethearchaeum</taxon>
    </lineage>
</organism>
<reference evidence="3 4" key="1">
    <citation type="journal article" date="2020" name="Nature">
        <title>Isolation of an archaeon at the prokaryote-eukaryote interface.</title>
        <authorList>
            <person name="Imachi H."/>
            <person name="Nobu M.K."/>
            <person name="Nakahara N."/>
            <person name="Morono Y."/>
            <person name="Ogawara M."/>
            <person name="Takaki Y."/>
            <person name="Takano Y."/>
            <person name="Uematsu K."/>
            <person name="Ikuta T."/>
            <person name="Ito M."/>
            <person name="Matsui Y."/>
            <person name="Miyazaki M."/>
            <person name="Murata K."/>
            <person name="Saito Y."/>
            <person name="Sakai S."/>
            <person name="Song C."/>
            <person name="Tasumi E."/>
            <person name="Yamanaka Y."/>
            <person name="Yamaguchi T."/>
            <person name="Kamagata Y."/>
            <person name="Tamaki H."/>
            <person name="Takai K."/>
        </authorList>
    </citation>
    <scope>NUCLEOTIDE SEQUENCE [LARGE SCALE GENOMIC DNA]</scope>
    <source>
        <strain evidence="3 4">MK-D1</strain>
    </source>
</reference>
<dbReference type="PANTHER" id="PTHR22946">
    <property type="entry name" value="DIENELACTONE HYDROLASE DOMAIN-CONTAINING PROTEIN-RELATED"/>
    <property type="match status" value="1"/>
</dbReference>
<dbReference type="RefSeq" id="WP_147664796.1">
    <property type="nucleotide sequence ID" value="NZ_CP042905.2"/>
</dbReference>
<comment type="similarity">
    <text evidence="1">Belongs to the AB hydrolase superfamily. FUS2 hydrolase family.</text>
</comment>
<dbReference type="AlphaFoldDB" id="A0A5B9DF65"/>
<dbReference type="InterPro" id="IPR050261">
    <property type="entry name" value="FrsA_esterase"/>
</dbReference>
<dbReference type="Pfam" id="PF00561">
    <property type="entry name" value="Abhydrolase_1"/>
    <property type="match status" value="1"/>
</dbReference>